<evidence type="ECO:0000313" key="2">
    <source>
        <dbReference type="EMBL" id="QAR29998.1"/>
    </source>
</evidence>
<name>A0A3R5XSB4_ORNRH</name>
<organism evidence="2 3">
    <name type="scientific">Ornithobacterium rhinotracheale</name>
    <dbReference type="NCBI Taxonomy" id="28251"/>
    <lineage>
        <taxon>Bacteria</taxon>
        <taxon>Pseudomonadati</taxon>
        <taxon>Bacteroidota</taxon>
        <taxon>Flavobacteriia</taxon>
        <taxon>Flavobacteriales</taxon>
        <taxon>Weeksellaceae</taxon>
        <taxon>Ornithobacterium</taxon>
    </lineage>
</organism>
<dbReference type="EMBL" id="CP035107">
    <property type="protein sequence ID" value="QAR29998.1"/>
    <property type="molecule type" value="Genomic_DNA"/>
</dbReference>
<feature type="compositionally biased region" description="Polar residues" evidence="1">
    <location>
        <begin position="127"/>
        <end position="138"/>
    </location>
</feature>
<proteinExistence type="predicted"/>
<dbReference type="RefSeq" id="WP_128500510.1">
    <property type="nucleotide sequence ID" value="NZ_CP035107.1"/>
</dbReference>
<sequence length="179" mass="20582">MADLRVQIYNFFETQQEFSYKKSKFLFFNPNAYLYTLIFGTNIDPEFESKVESLTKNLKESNNYGDTEIQAVSSRLMEAGDRRDTYEKWLTTIKDSKTSEPLRSLIEEGRRKNERGAPQGERAGTGDSESNGNESSRANRGGSERLRKQSPVDTQQFFSDTVKGNNKPLKPWEPLYPLI</sequence>
<evidence type="ECO:0000313" key="3">
    <source>
        <dbReference type="Proteomes" id="UP000287701"/>
    </source>
</evidence>
<dbReference type="Proteomes" id="UP000287701">
    <property type="component" value="Chromosome"/>
</dbReference>
<evidence type="ECO:0000256" key="1">
    <source>
        <dbReference type="SAM" id="MobiDB-lite"/>
    </source>
</evidence>
<feature type="region of interest" description="Disordered" evidence="1">
    <location>
        <begin position="100"/>
        <end position="179"/>
    </location>
</feature>
<feature type="compositionally biased region" description="Basic and acidic residues" evidence="1">
    <location>
        <begin position="100"/>
        <end position="115"/>
    </location>
</feature>
<accession>A0A3R5XSB4</accession>
<dbReference type="AlphaFoldDB" id="A0A3R5XSB4"/>
<gene>
    <name evidence="2" type="ORF">EQP59_00790</name>
</gene>
<feature type="compositionally biased region" description="Polar residues" evidence="1">
    <location>
        <begin position="151"/>
        <end position="164"/>
    </location>
</feature>
<protein>
    <submittedName>
        <fullName evidence="2">Uncharacterized protein</fullName>
    </submittedName>
</protein>
<reference evidence="2 3" key="1">
    <citation type="submission" date="2019-01" db="EMBL/GenBank/DDBJ databases">
        <title>Whole Genome of Ornithobacterium rhinotracheale FARPER-174b.</title>
        <authorList>
            <person name="Tataje-Lavanda L.A."/>
            <person name="Montalvan A."/>
            <person name="Montesinos R."/>
            <person name="Zimic M."/>
            <person name="Fernandez-Sanchez M."/>
            <person name="Fernandez-Diaz M."/>
        </authorList>
    </citation>
    <scope>NUCLEOTIDE SEQUENCE [LARGE SCALE GENOMIC DNA]</scope>
    <source>
        <strain evidence="2 3">FARPER-174b</strain>
    </source>
</reference>